<protein>
    <recommendedName>
        <fullName evidence="10">Hexosyltransferase</fullName>
        <ecNumber evidence="10">2.4.1.-</ecNumber>
    </recommendedName>
</protein>
<name>A0ABP0FVK3_CLALP</name>
<comment type="caution">
    <text evidence="12">The sequence shown here is derived from an EMBL/GenBank/DDBJ whole genome shotgun (WGS) entry which is preliminary data.</text>
</comment>
<evidence type="ECO:0000256" key="1">
    <source>
        <dbReference type="ARBA" id="ARBA00004323"/>
    </source>
</evidence>
<evidence type="ECO:0000313" key="12">
    <source>
        <dbReference type="EMBL" id="CAK8683353.1"/>
    </source>
</evidence>
<evidence type="ECO:0000256" key="4">
    <source>
        <dbReference type="ARBA" id="ARBA00022679"/>
    </source>
</evidence>
<proteinExistence type="inferred from homology"/>
<dbReference type="PANTHER" id="PTHR11214">
    <property type="entry name" value="BETA-1,3-N-ACETYLGLUCOSAMINYLTRANSFERASE"/>
    <property type="match status" value="1"/>
</dbReference>
<evidence type="ECO:0000256" key="5">
    <source>
        <dbReference type="ARBA" id="ARBA00022692"/>
    </source>
</evidence>
<evidence type="ECO:0000256" key="11">
    <source>
        <dbReference type="SAM" id="MobiDB-lite"/>
    </source>
</evidence>
<organism evidence="12 13">
    <name type="scientific">Clavelina lepadiformis</name>
    <name type="common">Light-bulb sea squirt</name>
    <name type="synonym">Ascidia lepadiformis</name>
    <dbReference type="NCBI Taxonomy" id="159417"/>
    <lineage>
        <taxon>Eukaryota</taxon>
        <taxon>Metazoa</taxon>
        <taxon>Chordata</taxon>
        <taxon>Tunicata</taxon>
        <taxon>Ascidiacea</taxon>
        <taxon>Aplousobranchia</taxon>
        <taxon>Clavelinidae</taxon>
        <taxon>Clavelina</taxon>
    </lineage>
</organism>
<keyword evidence="4" id="KW-0808">Transferase</keyword>
<keyword evidence="13" id="KW-1185">Reference proteome</keyword>
<feature type="transmembrane region" description="Helical" evidence="10">
    <location>
        <begin position="12"/>
        <end position="30"/>
    </location>
</feature>
<sequence length="480" mass="55115">MGNIFLTFFSRRWTLAIIVCLAVFFLVDMTTRYNARMGILTYKIKWEPPFKHHIRIGENSSETVGEGMNQSTITLPIDKTRQTTPGTATSSQSQQGLKKLELNKTVHLIRYELHKPVNQTTTTTTTTKTALETVAKETAPPKKWENSTIPGIKSMDTDLSLPPPVPVRADSKEPILHYSQKRDYPLLISHDEKCGSSKKLSDMKLSNFDYENDVFLLLVVKSACALKSRRDAIRVTWGNEDWAKENLHVNVRRVFLLGACQDEKLQGTLIAEDRKYNDILQWDFFDSFRNLTLKDCLFLQWITRNCQNVPYIFKGDDDVFVNVKNIVQHLKDLPLEKRSELFVGSVLNGSPRILIPSWKYYVSYNLYPDKFYPPYVSGGGFVMSTPLAVKLFQASLFRRIIPIDDAFLGILLKMIGVAPKNDRGFKSWGMKKTDPCRMAKIKTFHKMLPEQLIKTWKDFIHLDISTCSDETNDVLNTQHK</sequence>
<evidence type="ECO:0000256" key="2">
    <source>
        <dbReference type="ARBA" id="ARBA00008661"/>
    </source>
</evidence>
<keyword evidence="3 10" id="KW-0328">Glycosyltransferase</keyword>
<feature type="region of interest" description="Disordered" evidence="11">
    <location>
        <begin position="136"/>
        <end position="162"/>
    </location>
</feature>
<evidence type="ECO:0000256" key="7">
    <source>
        <dbReference type="ARBA" id="ARBA00022989"/>
    </source>
</evidence>
<dbReference type="PANTHER" id="PTHR11214:SF394">
    <property type="entry name" value="HEXOSYLTRANSFERASE"/>
    <property type="match status" value="1"/>
</dbReference>
<dbReference type="Gene3D" id="3.90.550.50">
    <property type="match status" value="1"/>
</dbReference>
<comment type="subcellular location">
    <subcellularLocation>
        <location evidence="1 10">Golgi apparatus membrane</location>
        <topology evidence="1 10">Single-pass type II membrane protein</topology>
    </subcellularLocation>
</comment>
<evidence type="ECO:0000256" key="8">
    <source>
        <dbReference type="ARBA" id="ARBA00023034"/>
    </source>
</evidence>
<keyword evidence="5 10" id="KW-0812">Transmembrane</keyword>
<evidence type="ECO:0000256" key="3">
    <source>
        <dbReference type="ARBA" id="ARBA00022676"/>
    </source>
</evidence>
<evidence type="ECO:0000313" key="13">
    <source>
        <dbReference type="Proteomes" id="UP001642483"/>
    </source>
</evidence>
<dbReference type="EC" id="2.4.1.-" evidence="10"/>
<evidence type="ECO:0000256" key="10">
    <source>
        <dbReference type="RuleBase" id="RU363063"/>
    </source>
</evidence>
<gene>
    <name evidence="12" type="ORF">CVLEPA_LOCUS14434</name>
</gene>
<accession>A0ABP0FVK3</accession>
<keyword evidence="7 10" id="KW-1133">Transmembrane helix</keyword>
<keyword evidence="9 10" id="KW-0472">Membrane</keyword>
<evidence type="ECO:0000256" key="6">
    <source>
        <dbReference type="ARBA" id="ARBA00022968"/>
    </source>
</evidence>
<keyword evidence="6 10" id="KW-0735">Signal-anchor</keyword>
<reference evidence="12 13" key="1">
    <citation type="submission" date="2024-02" db="EMBL/GenBank/DDBJ databases">
        <authorList>
            <person name="Daric V."/>
            <person name="Darras S."/>
        </authorList>
    </citation>
    <scope>NUCLEOTIDE SEQUENCE [LARGE SCALE GENOMIC DNA]</scope>
</reference>
<dbReference type="Proteomes" id="UP001642483">
    <property type="component" value="Unassembled WGS sequence"/>
</dbReference>
<dbReference type="Pfam" id="PF01762">
    <property type="entry name" value="Galactosyl_T"/>
    <property type="match status" value="1"/>
</dbReference>
<keyword evidence="8 10" id="KW-0333">Golgi apparatus</keyword>
<comment type="similarity">
    <text evidence="2 10">Belongs to the glycosyltransferase 31 family.</text>
</comment>
<dbReference type="EMBL" id="CAWYQH010000097">
    <property type="protein sequence ID" value="CAK8683353.1"/>
    <property type="molecule type" value="Genomic_DNA"/>
</dbReference>
<dbReference type="InterPro" id="IPR002659">
    <property type="entry name" value="Glyco_trans_31"/>
</dbReference>
<evidence type="ECO:0000256" key="9">
    <source>
        <dbReference type="ARBA" id="ARBA00023136"/>
    </source>
</evidence>